<dbReference type="InParanoid" id="F2LW09"/>
<dbReference type="FunCoup" id="F2LW09">
    <property type="interactions" value="198"/>
</dbReference>
<evidence type="ECO:0000313" key="9">
    <source>
        <dbReference type="Proteomes" id="UP000008139"/>
    </source>
</evidence>
<dbReference type="Gene3D" id="3.30.420.40">
    <property type="match status" value="2"/>
</dbReference>
<evidence type="ECO:0000256" key="1">
    <source>
        <dbReference type="ARBA" id="ARBA00022475"/>
    </source>
</evidence>
<dbReference type="NCBIfam" id="TIGR01174">
    <property type="entry name" value="ftsA"/>
    <property type="match status" value="1"/>
</dbReference>
<dbReference type="InterPro" id="IPR020823">
    <property type="entry name" value="Cell_div_FtsA"/>
</dbReference>
<dbReference type="EMBL" id="CP002606">
    <property type="protein sequence ID" value="AEA33943.1"/>
    <property type="molecule type" value="Genomic_DNA"/>
</dbReference>
<organism evidence="8 9">
    <name type="scientific">Hippea maritima (strain ATCC 700847 / DSM 10411 / MH2)</name>
    <dbReference type="NCBI Taxonomy" id="760142"/>
    <lineage>
        <taxon>Bacteria</taxon>
        <taxon>Pseudomonadati</taxon>
        <taxon>Campylobacterota</taxon>
        <taxon>Desulfurellia</taxon>
        <taxon>Desulfurellales</taxon>
        <taxon>Hippeaceae</taxon>
        <taxon>Hippea</taxon>
    </lineage>
</organism>
<keyword evidence="9" id="KW-1185">Reference proteome</keyword>
<dbReference type="eggNOG" id="COG0849">
    <property type="taxonomic scope" value="Bacteria"/>
</dbReference>
<keyword evidence="3 5" id="KW-0472">Membrane</keyword>
<dbReference type="OrthoDB" id="9810567at2"/>
<evidence type="ECO:0000259" key="7">
    <source>
        <dbReference type="SMART" id="SM00842"/>
    </source>
</evidence>
<comment type="subunit">
    <text evidence="5">Self-interacts. Interacts with FtsZ.</text>
</comment>
<dbReference type="Pfam" id="PF02491">
    <property type="entry name" value="SHS2_FTSA"/>
    <property type="match status" value="1"/>
</dbReference>
<dbReference type="PANTHER" id="PTHR32432:SF4">
    <property type="entry name" value="CELL DIVISION PROTEIN FTSA"/>
    <property type="match status" value="1"/>
</dbReference>
<dbReference type="PANTHER" id="PTHR32432">
    <property type="entry name" value="CELL DIVISION PROTEIN FTSA-RELATED"/>
    <property type="match status" value="1"/>
</dbReference>
<comment type="similarity">
    <text evidence="5 6">Belongs to the FtsA/MreB family.</text>
</comment>
<evidence type="ECO:0000256" key="5">
    <source>
        <dbReference type="HAMAP-Rule" id="MF_02033"/>
    </source>
</evidence>
<dbReference type="GO" id="GO:0043093">
    <property type="term" value="P:FtsZ-dependent cytokinesis"/>
    <property type="evidence" value="ECO:0007669"/>
    <property type="project" value="UniProtKB-UniRule"/>
</dbReference>
<dbReference type="Gene3D" id="3.30.1490.110">
    <property type="match status" value="1"/>
</dbReference>
<keyword evidence="5" id="KW-0997">Cell inner membrane</keyword>
<feature type="domain" description="SHS2" evidence="7">
    <location>
        <begin position="10"/>
        <end position="196"/>
    </location>
</feature>
<dbReference type="InterPro" id="IPR003494">
    <property type="entry name" value="SHS2_FtsA"/>
</dbReference>
<dbReference type="InterPro" id="IPR050696">
    <property type="entry name" value="FtsA/MreB"/>
</dbReference>
<sequence length="418" mass="45207">MNEVNQRDIVVGLDIGTTKVCAIVGKKTPEGQIKIIGIGQTPSKGLRKGVVINIDEAVLSIKRAVAYAERMSGVKIDSVWTGIAGGHIRSYNSSGVVAIKNMEVSESDIRRVIDAAKAVAIPPDKEIIHIIPQEFIVDDQSGIKDPRGMNGTRLEVKVHIVTGSVTNVQNIIKCCNRSGLKVKNIVLQPIASSHSILLPEEKDLGVGLIDIGGGTTDVAVFASNAIKHTSVLAIGGDHVTNDIAIGLRTPFKEAEEIKKKHGCALSELVPEDEIIDIPGIGDRKSRQIPKKLLSEIIEPRMEEIYSLVREDLEKRNLTPLLAGGIVITGGSALMSGALELAERHFELPVRLGKPQGIIGLKDAVDNPMYATGVGLVIYGFTKEEEEEDLNLEVGKGRDDDSLFSVILKKMKSWVKEMF</sequence>
<dbReference type="SUPFAM" id="SSF53067">
    <property type="entry name" value="Actin-like ATPase domain"/>
    <property type="match status" value="2"/>
</dbReference>
<keyword evidence="2 5" id="KW-0132">Cell division</keyword>
<evidence type="ECO:0000256" key="4">
    <source>
        <dbReference type="ARBA" id="ARBA00023306"/>
    </source>
</evidence>
<dbReference type="SMART" id="SM00842">
    <property type="entry name" value="FtsA"/>
    <property type="match status" value="1"/>
</dbReference>
<dbReference type="GO" id="GO:0032153">
    <property type="term" value="C:cell division site"/>
    <property type="evidence" value="ECO:0007669"/>
    <property type="project" value="UniProtKB-UniRule"/>
</dbReference>
<reference evidence="9" key="2">
    <citation type="submission" date="2011-03" db="EMBL/GenBank/DDBJ databases">
        <title>The complete genome of Hippea maritima DSM 10411.</title>
        <authorList>
            <consortium name="US DOE Joint Genome Institute (JGI-PGF)"/>
            <person name="Lucas S."/>
            <person name="Copeland A."/>
            <person name="Lapidus A."/>
            <person name="Bruce D."/>
            <person name="Goodwin L."/>
            <person name="Pitluck S."/>
            <person name="Peters L."/>
            <person name="Kyrpides N."/>
            <person name="Mavromatis K."/>
            <person name="Pagani I."/>
            <person name="Ivanova N."/>
            <person name="Mikhailova N."/>
            <person name="Lu M."/>
            <person name="Detter J.C."/>
            <person name="Tapia R."/>
            <person name="Han C."/>
            <person name="Land M."/>
            <person name="Hauser L."/>
            <person name="Markowitz V."/>
            <person name="Cheng J.-F."/>
            <person name="Hugenholtz P."/>
            <person name="Woyke T."/>
            <person name="Wu D."/>
            <person name="Spring S."/>
            <person name="Schroeder M."/>
            <person name="Brambilla E."/>
            <person name="Klenk H.-P."/>
            <person name="Eisen J.A."/>
        </authorList>
    </citation>
    <scope>NUCLEOTIDE SEQUENCE [LARGE SCALE GENOMIC DNA]</scope>
    <source>
        <strain evidence="9">ATCC 700847 / DSM 10411 / MH2</strain>
    </source>
</reference>
<dbReference type="Proteomes" id="UP000008139">
    <property type="component" value="Chromosome"/>
</dbReference>
<dbReference type="HOGENOM" id="CLU_037850_3_2_7"/>
<gene>
    <name evidence="5" type="primary">ftsA</name>
    <name evidence="8" type="ordered locus">Hipma_0977</name>
</gene>
<dbReference type="RefSeq" id="WP_013681982.1">
    <property type="nucleotide sequence ID" value="NC_015318.1"/>
</dbReference>
<dbReference type="FunFam" id="3.30.1490.110:FF:000001">
    <property type="entry name" value="Cell division protein FtsA"/>
    <property type="match status" value="1"/>
</dbReference>
<dbReference type="GO" id="GO:0009898">
    <property type="term" value="C:cytoplasmic side of plasma membrane"/>
    <property type="evidence" value="ECO:0007669"/>
    <property type="project" value="UniProtKB-UniRule"/>
</dbReference>
<dbReference type="AlphaFoldDB" id="F2LW09"/>
<keyword evidence="1 5" id="KW-1003">Cell membrane</keyword>
<dbReference type="KEGG" id="hmr:Hipma_0977"/>
<dbReference type="InterPro" id="IPR043129">
    <property type="entry name" value="ATPase_NBD"/>
</dbReference>
<dbReference type="CDD" id="cd24048">
    <property type="entry name" value="ASKHA_NBD_FtsA"/>
    <property type="match status" value="1"/>
</dbReference>
<evidence type="ECO:0000313" key="8">
    <source>
        <dbReference type="EMBL" id="AEA33943.1"/>
    </source>
</evidence>
<dbReference type="PIRSF" id="PIRSF003101">
    <property type="entry name" value="FtsA"/>
    <property type="match status" value="1"/>
</dbReference>
<evidence type="ECO:0000256" key="3">
    <source>
        <dbReference type="ARBA" id="ARBA00023136"/>
    </source>
</evidence>
<evidence type="ECO:0000256" key="6">
    <source>
        <dbReference type="PIRNR" id="PIRNR003101"/>
    </source>
</evidence>
<keyword evidence="4 5" id="KW-0131">Cell cycle</keyword>
<accession>F2LW09</accession>
<dbReference type="Pfam" id="PF14450">
    <property type="entry name" value="FtsA"/>
    <property type="match status" value="2"/>
</dbReference>
<proteinExistence type="inferred from homology"/>
<evidence type="ECO:0000256" key="2">
    <source>
        <dbReference type="ARBA" id="ARBA00022618"/>
    </source>
</evidence>
<reference evidence="8 9" key="1">
    <citation type="journal article" date="2011" name="Stand. Genomic Sci.">
        <title>Complete genome sequence of the thermophilic sulfur-reducer Hippea maritima type strain (MH(2)).</title>
        <authorList>
            <person name="Huntemann M."/>
            <person name="Lu M."/>
            <person name="Nolan M."/>
            <person name="Lapidus A."/>
            <person name="Lucas S."/>
            <person name="Hammon N."/>
            <person name="Deshpande S."/>
            <person name="Cheng J.F."/>
            <person name="Tapia R."/>
            <person name="Han C."/>
            <person name="Goodwin L."/>
            <person name="Pitluck S."/>
            <person name="Liolios K."/>
            <person name="Pagani I."/>
            <person name="Ivanova N."/>
            <person name="Ovchinikova G."/>
            <person name="Pati A."/>
            <person name="Chen A."/>
            <person name="Palaniappan K."/>
            <person name="Land M."/>
            <person name="Hauser L."/>
            <person name="Jeffries C.D."/>
            <person name="Detter J.C."/>
            <person name="Brambilla E.M."/>
            <person name="Rohde M."/>
            <person name="Spring S."/>
            <person name="Goker M."/>
            <person name="Woyke T."/>
            <person name="Bristow J."/>
            <person name="Eisen J.A."/>
            <person name="Markowitz V."/>
            <person name="Hugenholtz P."/>
            <person name="Kyrpides N.C."/>
            <person name="Klenk H.P."/>
            <person name="Mavromatis K."/>
        </authorList>
    </citation>
    <scope>NUCLEOTIDE SEQUENCE [LARGE SCALE GENOMIC DNA]</scope>
    <source>
        <strain evidence="9">ATCC 700847 / DSM 10411 / MH2</strain>
    </source>
</reference>
<comment type="subcellular location">
    <subcellularLocation>
        <location evidence="5">Cell inner membrane</location>
        <topology evidence="5">Peripheral membrane protein</topology>
        <orientation evidence="5">Cytoplasmic side</orientation>
    </subcellularLocation>
    <text evidence="5">Localizes to the Z ring in an FtsZ-dependent manner. Targeted to the membrane through a conserved C-terminal amphipathic helix.</text>
</comment>
<dbReference type="STRING" id="760142.Hipma_0977"/>
<dbReference type="HAMAP" id="MF_02033">
    <property type="entry name" value="FtsA"/>
    <property type="match status" value="1"/>
</dbReference>
<protein>
    <recommendedName>
        <fullName evidence="5 6">Cell division protein FtsA</fullName>
    </recommendedName>
</protein>
<comment type="function">
    <text evidence="5 6">Cell division protein that is involved in the assembly of the Z ring. May serve as a membrane anchor for the Z ring.</text>
</comment>
<name>F2LW09_HIPMA</name>